<dbReference type="GO" id="GO:0050043">
    <property type="term" value="F:lactate racemase activity"/>
    <property type="evidence" value="ECO:0007669"/>
    <property type="project" value="InterPro"/>
</dbReference>
<keyword evidence="3" id="KW-1185">Reference proteome</keyword>
<evidence type="ECO:0000313" key="2">
    <source>
        <dbReference type="EMBL" id="QDV31142.1"/>
    </source>
</evidence>
<name>A0A518GRD5_9PLAN</name>
<dbReference type="PANTHER" id="PTHR33171:SF17">
    <property type="entry name" value="LARA-LIKE N-TERMINAL DOMAIN-CONTAINING PROTEIN"/>
    <property type="match status" value="1"/>
</dbReference>
<evidence type="ECO:0000313" key="3">
    <source>
        <dbReference type="Proteomes" id="UP000315349"/>
    </source>
</evidence>
<dbReference type="Pfam" id="PF09861">
    <property type="entry name" value="Lar_N"/>
    <property type="match status" value="1"/>
</dbReference>
<gene>
    <name evidence="2" type="ORF">Spb1_30800</name>
</gene>
<dbReference type="InterPro" id="IPR043166">
    <property type="entry name" value="LarA-like_C"/>
</dbReference>
<dbReference type="InterPro" id="IPR018657">
    <property type="entry name" value="LarA-like_N"/>
</dbReference>
<protein>
    <recommendedName>
        <fullName evidence="1">LarA-like N-terminal domain-containing protein</fullName>
    </recommendedName>
</protein>
<dbReference type="AlphaFoldDB" id="A0A518GRD5"/>
<organism evidence="2 3">
    <name type="scientific">Planctopirus ephydatiae</name>
    <dbReference type="NCBI Taxonomy" id="2528019"/>
    <lineage>
        <taxon>Bacteria</taxon>
        <taxon>Pseudomonadati</taxon>
        <taxon>Planctomycetota</taxon>
        <taxon>Planctomycetia</taxon>
        <taxon>Planctomycetales</taxon>
        <taxon>Planctomycetaceae</taxon>
        <taxon>Planctopirus</taxon>
    </lineage>
</organism>
<dbReference type="PANTHER" id="PTHR33171">
    <property type="entry name" value="LAR_N DOMAIN-CONTAINING PROTEIN"/>
    <property type="match status" value="1"/>
</dbReference>
<dbReference type="EMBL" id="CP036299">
    <property type="protein sequence ID" value="QDV31142.1"/>
    <property type="molecule type" value="Genomic_DNA"/>
</dbReference>
<dbReference type="KEGG" id="peh:Spb1_30800"/>
<dbReference type="InterPro" id="IPR048068">
    <property type="entry name" value="LarA-like"/>
</dbReference>
<accession>A0A518GRD5</accession>
<reference evidence="2 3" key="1">
    <citation type="submission" date="2019-02" db="EMBL/GenBank/DDBJ databases">
        <title>Deep-cultivation of Planctomycetes and their phenomic and genomic characterization uncovers novel biology.</title>
        <authorList>
            <person name="Wiegand S."/>
            <person name="Jogler M."/>
            <person name="Boedeker C."/>
            <person name="Pinto D."/>
            <person name="Vollmers J."/>
            <person name="Rivas-Marin E."/>
            <person name="Kohn T."/>
            <person name="Peeters S.H."/>
            <person name="Heuer A."/>
            <person name="Rast P."/>
            <person name="Oberbeckmann S."/>
            <person name="Bunk B."/>
            <person name="Jeske O."/>
            <person name="Meyerdierks A."/>
            <person name="Storesund J.E."/>
            <person name="Kallscheuer N."/>
            <person name="Luecker S."/>
            <person name="Lage O.M."/>
            <person name="Pohl T."/>
            <person name="Merkel B.J."/>
            <person name="Hornburger P."/>
            <person name="Mueller R.-W."/>
            <person name="Bruemmer F."/>
            <person name="Labrenz M."/>
            <person name="Spormann A.M."/>
            <person name="Op den Camp H."/>
            <person name="Overmann J."/>
            <person name="Amann R."/>
            <person name="Jetten M.S.M."/>
            <person name="Mascher T."/>
            <person name="Medema M.H."/>
            <person name="Devos D.P."/>
            <person name="Kaster A.-K."/>
            <person name="Ovreas L."/>
            <person name="Rohde M."/>
            <person name="Galperin M.Y."/>
            <person name="Jogler C."/>
        </authorList>
    </citation>
    <scope>NUCLEOTIDE SEQUENCE [LARGE SCALE GENOMIC DNA]</scope>
    <source>
        <strain evidence="2 3">Spb1</strain>
    </source>
</reference>
<proteinExistence type="predicted"/>
<evidence type="ECO:0000259" key="1">
    <source>
        <dbReference type="Pfam" id="PF09861"/>
    </source>
</evidence>
<dbReference type="Gene3D" id="3.90.226.30">
    <property type="match status" value="1"/>
</dbReference>
<feature type="domain" description="LarA-like N-terminal" evidence="1">
    <location>
        <begin position="100"/>
        <end position="255"/>
    </location>
</feature>
<sequence length="486" mass="54835">MSRRASRKNGLLDLQIQGRPLSERGLPPTILQPRFAKITFRDYTLHTYAGGSRNHWHINPELHKTISEVDGMAAESLSTLSADEVRQWFHTQVPLEDFRDQKVLLIVPDATRTAPLPLLFGALFDRLRPVVQNLDVLIALGTHPPMSEQQICKLLGIAPEERERLFFQTRFFNHEWDNPDRLTTLGVLTSQQTAEITDGRLSLDVPVQINSRIDDYDVLLVLGPVFPHEVVGFSGGNKYFFPGIGGPDILNFFHWLGALITNVGIIGVKDTPVRRVVDLSASMIRQKRRAIKFVVAADASLYGLFYGTPESAWSEACAISGKAHIKRFDQPFHTVLSCAPPMYDELWVAGKCMYKMEPVVADGGELIIYAPHMHEVSVTHGKLIEEVGYHVRDYFVKQWDRFKHYPWGILAHSTHVRGTGTFSDGIEKPRVKVTLASGIPEEICHRINLGYRDPATIDIESFANREDEGVLLVRKSGEHLYRLNEA</sequence>
<dbReference type="Gene3D" id="3.40.50.11440">
    <property type="match status" value="1"/>
</dbReference>
<dbReference type="Proteomes" id="UP000315349">
    <property type="component" value="Chromosome"/>
</dbReference>